<organism evidence="1 2">
    <name type="scientific">Anisodus tanguticus</name>
    <dbReference type="NCBI Taxonomy" id="243964"/>
    <lineage>
        <taxon>Eukaryota</taxon>
        <taxon>Viridiplantae</taxon>
        <taxon>Streptophyta</taxon>
        <taxon>Embryophyta</taxon>
        <taxon>Tracheophyta</taxon>
        <taxon>Spermatophyta</taxon>
        <taxon>Magnoliopsida</taxon>
        <taxon>eudicotyledons</taxon>
        <taxon>Gunneridae</taxon>
        <taxon>Pentapetalae</taxon>
        <taxon>asterids</taxon>
        <taxon>lamiids</taxon>
        <taxon>Solanales</taxon>
        <taxon>Solanaceae</taxon>
        <taxon>Solanoideae</taxon>
        <taxon>Hyoscyameae</taxon>
        <taxon>Anisodus</taxon>
    </lineage>
</organism>
<protein>
    <submittedName>
        <fullName evidence="1">Uncharacterized protein</fullName>
    </submittedName>
</protein>
<dbReference type="Proteomes" id="UP001291623">
    <property type="component" value="Unassembled WGS sequence"/>
</dbReference>
<evidence type="ECO:0000313" key="1">
    <source>
        <dbReference type="EMBL" id="KAK4350769.1"/>
    </source>
</evidence>
<proteinExistence type="predicted"/>
<evidence type="ECO:0000313" key="2">
    <source>
        <dbReference type="Proteomes" id="UP001291623"/>
    </source>
</evidence>
<keyword evidence="2" id="KW-1185">Reference proteome</keyword>
<dbReference type="AlphaFoldDB" id="A0AAE1V6Z4"/>
<gene>
    <name evidence="1" type="ORF">RND71_030082</name>
</gene>
<name>A0AAE1V6Z4_9SOLA</name>
<accession>A0AAE1V6Z4</accession>
<comment type="caution">
    <text evidence="1">The sequence shown here is derived from an EMBL/GenBank/DDBJ whole genome shotgun (WGS) entry which is preliminary data.</text>
</comment>
<reference evidence="1" key="1">
    <citation type="submission" date="2023-12" db="EMBL/GenBank/DDBJ databases">
        <title>Genome assembly of Anisodus tanguticus.</title>
        <authorList>
            <person name="Wang Y.-J."/>
        </authorList>
    </citation>
    <scope>NUCLEOTIDE SEQUENCE</scope>
    <source>
        <strain evidence="1">KB-2021</strain>
        <tissue evidence="1">Leaf</tissue>
    </source>
</reference>
<dbReference type="EMBL" id="JAVYJV010000016">
    <property type="protein sequence ID" value="KAK4350769.1"/>
    <property type="molecule type" value="Genomic_DNA"/>
</dbReference>
<sequence length="111" mass="12089">MPISASIPLTADFSPWKNSGNLPVDSLKKKNRQKTITELEIREMMAYSVGANFTPHVITVNAGEILSTKEGQRDTQISLTDTREGEVVFLISRNTVALKPLGEGGGVVIFD</sequence>